<dbReference type="InterPro" id="IPR043502">
    <property type="entry name" value="DNA/RNA_pol_sf"/>
</dbReference>
<sequence>MKAHNSLLHLPKSNSSMAGGSENATASLITNTVENESKEKNVYNFESISAHSSQRSSNKQILLSTAVVIMRNARGESTACRVLLDSGSQSNFISKSMSQTLRLNKTRVSCTIIGINESAHNASYMASANIESRVSSYKVNIDFYILPRLTGNIPLSKIDVSKFQIPAEFKLADPTYSEPQKIDAILGSEVFYDLLCANQFKLPQSNLIMQETQLGWIVAGSTQAREDISRTSTVALCTSLSKLEEQVSKFWRTEEIGSKTAFTLEEKVCREHFENTVQRDEQGRFVVQLPFRDNAKKLGDSKPTATRRFHGLEKRLLTSPRLKIEYSKFMKEYEDLEHMTRVKMCSNAKENYYLPHHAVWREDSVTTKLRVVFDASCKTTSGVSLNDVLLKGPCIQEDLINLLTRFRKHRYAMTADISKMYRRIWVAPNHRTYQQIVWRPAPDQELHQFQLNTITYGTVPASFLATACLHRLADEESNLYPDACNAIKQDFYMDDYLGGAESLQGAITLRDDIIEVLKKGGFDLRKWTASDPELLTGLANKENDSTLILDLSENSAKILGLRWDPSDDVFKYKVKLSERKTIVTKRQILSEIATIFDPLGLISPVVIKAKIKMQHLWAMGIGWDEALPEETMLDWYKFRESLLLLNNLFIPRCIVITGEIIDVQIHGFSDASIEAFGACLYLITTNNQGERSSRLICAKSRVAPLKSISLPRLELCGARTAVLAKRPVGTFS</sequence>
<accession>A0A2S2NCJ9</accession>
<gene>
    <name evidence="2" type="ORF">g.49160</name>
</gene>
<dbReference type="GO" id="GO:0071897">
    <property type="term" value="P:DNA biosynthetic process"/>
    <property type="evidence" value="ECO:0007669"/>
    <property type="project" value="UniProtKB-ARBA"/>
</dbReference>
<reference evidence="2" key="1">
    <citation type="submission" date="2018-04" db="EMBL/GenBank/DDBJ databases">
        <title>Transcriptome of Schizaphis graminum biotype I.</title>
        <authorList>
            <person name="Scully E.D."/>
            <person name="Geib S.M."/>
            <person name="Palmer N.A."/>
            <person name="Koch K."/>
            <person name="Bradshaw J."/>
            <person name="Heng-Moss T."/>
            <person name="Sarath G."/>
        </authorList>
    </citation>
    <scope>NUCLEOTIDE SEQUENCE</scope>
</reference>
<dbReference type="InterPro" id="IPR021109">
    <property type="entry name" value="Peptidase_aspartic_dom_sf"/>
</dbReference>
<dbReference type="CDD" id="cd01644">
    <property type="entry name" value="RT_pepA17"/>
    <property type="match status" value="1"/>
</dbReference>
<dbReference type="PANTHER" id="PTHR47331">
    <property type="entry name" value="PHD-TYPE DOMAIN-CONTAINING PROTEIN"/>
    <property type="match status" value="1"/>
</dbReference>
<organism evidence="2">
    <name type="scientific">Schizaphis graminum</name>
    <name type="common">Green bug aphid</name>
    <dbReference type="NCBI Taxonomy" id="13262"/>
    <lineage>
        <taxon>Eukaryota</taxon>
        <taxon>Metazoa</taxon>
        <taxon>Ecdysozoa</taxon>
        <taxon>Arthropoda</taxon>
        <taxon>Hexapoda</taxon>
        <taxon>Insecta</taxon>
        <taxon>Pterygota</taxon>
        <taxon>Neoptera</taxon>
        <taxon>Paraneoptera</taxon>
        <taxon>Hemiptera</taxon>
        <taxon>Sternorrhyncha</taxon>
        <taxon>Aphidomorpha</taxon>
        <taxon>Aphidoidea</taxon>
        <taxon>Aphididae</taxon>
        <taxon>Aphidini</taxon>
        <taxon>Schizaphis</taxon>
    </lineage>
</organism>
<dbReference type="PANTHER" id="PTHR47331:SF5">
    <property type="entry name" value="RIBONUCLEASE H"/>
    <property type="match status" value="1"/>
</dbReference>
<feature type="compositionally biased region" description="Polar residues" evidence="1">
    <location>
        <begin position="12"/>
        <end position="22"/>
    </location>
</feature>
<evidence type="ECO:0000313" key="2">
    <source>
        <dbReference type="EMBL" id="MBY14838.1"/>
    </source>
</evidence>
<proteinExistence type="predicted"/>
<dbReference type="Pfam" id="PF05380">
    <property type="entry name" value="Peptidase_A17"/>
    <property type="match status" value="1"/>
</dbReference>
<dbReference type="Gene3D" id="2.40.70.10">
    <property type="entry name" value="Acid Proteases"/>
    <property type="match status" value="1"/>
</dbReference>
<dbReference type="AlphaFoldDB" id="A0A2S2NCJ9"/>
<dbReference type="EMBL" id="GGMR01002219">
    <property type="protein sequence ID" value="MBY14838.1"/>
    <property type="molecule type" value="Transcribed_RNA"/>
</dbReference>
<dbReference type="InterPro" id="IPR008042">
    <property type="entry name" value="Retrotrans_Pao"/>
</dbReference>
<dbReference type="SUPFAM" id="SSF56672">
    <property type="entry name" value="DNA/RNA polymerases"/>
    <property type="match status" value="1"/>
</dbReference>
<evidence type="ECO:0000256" key="1">
    <source>
        <dbReference type="SAM" id="MobiDB-lite"/>
    </source>
</evidence>
<feature type="region of interest" description="Disordered" evidence="1">
    <location>
        <begin position="1"/>
        <end position="22"/>
    </location>
</feature>
<name>A0A2S2NCJ9_SCHGA</name>
<protein>
    <submittedName>
        <fullName evidence="2">Uncharacterized protein</fullName>
    </submittedName>
</protein>